<name>A0A0F5Y9F2_9CYAN</name>
<dbReference type="RefSeq" id="WP_046282019.1">
    <property type="nucleotide sequence ID" value="NZ_LATL02000134.1"/>
</dbReference>
<keyword evidence="1" id="KW-0472">Membrane</keyword>
<accession>A0A0F5Y9F2</accession>
<dbReference type="EMBL" id="LATL02000134">
    <property type="protein sequence ID" value="KKD34845.1"/>
    <property type="molecule type" value="Genomic_DNA"/>
</dbReference>
<sequence>MTQTQPTTTPNLEEPKFGFNRYAERLNGRAAMVGFVITLAVEYFTGQGLLSWLGLS</sequence>
<proteinExistence type="predicted"/>
<keyword evidence="1" id="KW-1133">Transmembrane helix</keyword>
<gene>
    <name evidence="2" type="ORF">WN50_28620</name>
</gene>
<dbReference type="Gene3D" id="1.10.3460.10">
    <property type="entry name" value="Chlorophyll a/b binding protein domain"/>
    <property type="match status" value="1"/>
</dbReference>
<dbReference type="AlphaFoldDB" id="A0A0F5Y9F2"/>
<organism evidence="2 3">
    <name type="scientific">Limnoraphis robusta CS-951</name>
    <dbReference type="NCBI Taxonomy" id="1637645"/>
    <lineage>
        <taxon>Bacteria</taxon>
        <taxon>Bacillati</taxon>
        <taxon>Cyanobacteriota</taxon>
        <taxon>Cyanophyceae</taxon>
        <taxon>Oscillatoriophycideae</taxon>
        <taxon>Oscillatoriales</taxon>
        <taxon>Sirenicapillariaceae</taxon>
        <taxon>Limnoraphis</taxon>
    </lineage>
</organism>
<evidence type="ECO:0000256" key="1">
    <source>
        <dbReference type="SAM" id="Phobius"/>
    </source>
</evidence>
<reference evidence="2 3" key="1">
    <citation type="submission" date="2015-06" db="EMBL/GenBank/DDBJ databases">
        <title>Draft genome assembly of filamentous brackish cyanobacterium Limnoraphis robusta strain CS-951.</title>
        <authorList>
            <person name="Willis A."/>
            <person name="Parks M."/>
            <person name="Burford M.A."/>
        </authorList>
    </citation>
    <scope>NUCLEOTIDE SEQUENCE [LARGE SCALE GENOMIC DNA]</scope>
    <source>
        <strain evidence="2 3">CS-951</strain>
    </source>
</reference>
<dbReference type="PATRIC" id="fig|1637645.4.peg.2714"/>
<comment type="caution">
    <text evidence="2">The sequence shown here is derived from an EMBL/GenBank/DDBJ whole genome shotgun (WGS) entry which is preliminary data.</text>
</comment>
<dbReference type="SUPFAM" id="SSF103511">
    <property type="entry name" value="Chlorophyll a-b binding protein"/>
    <property type="match status" value="1"/>
</dbReference>
<protein>
    <submittedName>
        <fullName evidence="2">CAB/ELIP/HLIP family protein</fullName>
    </submittedName>
</protein>
<keyword evidence="1" id="KW-0812">Transmembrane</keyword>
<feature type="transmembrane region" description="Helical" evidence="1">
    <location>
        <begin position="30"/>
        <end position="53"/>
    </location>
</feature>
<dbReference type="OrthoDB" id="516137at2"/>
<evidence type="ECO:0000313" key="3">
    <source>
        <dbReference type="Proteomes" id="UP000033607"/>
    </source>
</evidence>
<dbReference type="Proteomes" id="UP000033607">
    <property type="component" value="Unassembled WGS sequence"/>
</dbReference>
<evidence type="ECO:0000313" key="2">
    <source>
        <dbReference type="EMBL" id="KKD34845.1"/>
    </source>
</evidence>